<feature type="chain" id="PRO_5041715657" evidence="1">
    <location>
        <begin position="26"/>
        <end position="567"/>
    </location>
</feature>
<keyword evidence="4" id="KW-1185">Reference proteome</keyword>
<dbReference type="Pfam" id="PF07969">
    <property type="entry name" value="Amidohydro_3"/>
    <property type="match status" value="1"/>
</dbReference>
<dbReference type="EC" id="3.5.1.81" evidence="3"/>
<proteinExistence type="predicted"/>
<dbReference type="CDD" id="cd01297">
    <property type="entry name" value="D-aminoacylase"/>
    <property type="match status" value="1"/>
</dbReference>
<evidence type="ECO:0000256" key="1">
    <source>
        <dbReference type="SAM" id="SignalP"/>
    </source>
</evidence>
<dbReference type="InterPro" id="IPR032466">
    <property type="entry name" value="Metal_Hydrolase"/>
</dbReference>
<keyword evidence="1" id="KW-0732">Signal</keyword>
<dbReference type="GO" id="GO:0016812">
    <property type="term" value="F:hydrolase activity, acting on carbon-nitrogen (but not peptide) bonds, in cyclic amides"/>
    <property type="evidence" value="ECO:0007669"/>
    <property type="project" value="TreeGrafter"/>
</dbReference>
<evidence type="ECO:0000313" key="3">
    <source>
        <dbReference type="EMBL" id="AMG76464.1"/>
    </source>
</evidence>
<dbReference type="Gene3D" id="3.20.20.140">
    <property type="entry name" value="Metal-dependent hydrolases"/>
    <property type="match status" value="1"/>
</dbReference>
<evidence type="ECO:0000313" key="4">
    <source>
        <dbReference type="Proteomes" id="UP000058599"/>
    </source>
</evidence>
<protein>
    <submittedName>
        <fullName evidence="3">N-acyl-D-amino-acid deacylase</fullName>
        <ecNumber evidence="3">3.5.1.81</ecNumber>
    </submittedName>
</protein>
<name>A0AA86L4Q5_9SPHN</name>
<dbReference type="Proteomes" id="UP000058599">
    <property type="component" value="Chromosome"/>
</dbReference>
<dbReference type="PANTHER" id="PTHR11647">
    <property type="entry name" value="HYDRANTOINASE/DIHYDROPYRIMIDINASE FAMILY MEMBER"/>
    <property type="match status" value="1"/>
</dbReference>
<dbReference type="InterPro" id="IPR011059">
    <property type="entry name" value="Metal-dep_hydrolase_composite"/>
</dbReference>
<evidence type="ECO:0000259" key="2">
    <source>
        <dbReference type="Pfam" id="PF07969"/>
    </source>
</evidence>
<keyword evidence="3" id="KW-0378">Hydrolase</keyword>
<sequence>MMARGRYFGMAAALFGASFLSPVQAGGAAPAAYDVVIRGGTIYDGSGGAPLVGDVAIRGDRIVAVGTVEGRGAREVRADGMAVAPGFINMLSWATESLIADPRSQSDIRQGVTLEVMGEGWSMGPLNATMKAQETERQGDIRFPIEWTTLGDYFAYLEKRGIAPNVASFVGAATVRVHELGEGDVDPTPEQLDRMQALVRQAMDEGALGVGSSLIYAPGSYAETDELVALMQAAAACGGMYISHMRSEGDRVEEAVDELIEIARRSGAAAEIYHLKMGGRANWDKLAPVVAKIEAARAAGLRITADMYTYTAGATGLDAAMPTWVQVGGLEAWIERLRDPQVRARVAAEMRAPGDDWENLYFGAGADKMILTGFKNPALKPLTGKTLAEVAAMRGTSPEDTAMDLVVEDGSRVGTVYFLMSEDNVRQQIRLPWMSFGSDAASQSTEGVFLKSGAHPRTYGNFARLLGRYVRDEKLIPLEQAVYRLTTLPATNLGLKERGALRRGYYADVVVFDPKTVADRATFEAPHQYAVGVRDVFVNGVAALQGGEPTGATPGRALRGAGFGTCR</sequence>
<dbReference type="Gene3D" id="2.30.40.10">
    <property type="entry name" value="Urease, subunit C, domain 1"/>
    <property type="match status" value="1"/>
</dbReference>
<dbReference type="KEGG" id="sgi:SGRAN_4137"/>
<feature type="domain" description="Amidohydrolase 3" evidence="2">
    <location>
        <begin position="78"/>
        <end position="541"/>
    </location>
</feature>
<dbReference type="InterPro" id="IPR050378">
    <property type="entry name" value="Metallo-dep_Hydrolases_sf"/>
</dbReference>
<dbReference type="GO" id="GO:0005829">
    <property type="term" value="C:cytosol"/>
    <property type="evidence" value="ECO:0007669"/>
    <property type="project" value="TreeGrafter"/>
</dbReference>
<dbReference type="EMBL" id="CP012199">
    <property type="protein sequence ID" value="AMG76464.1"/>
    <property type="molecule type" value="Genomic_DNA"/>
</dbReference>
<dbReference type="GO" id="GO:0047420">
    <property type="term" value="F:N-acyl-D-amino-acid deacylase activity"/>
    <property type="evidence" value="ECO:0007669"/>
    <property type="project" value="UniProtKB-EC"/>
</dbReference>
<organism evidence="3 4">
    <name type="scientific">Sphingopyxis granuli</name>
    <dbReference type="NCBI Taxonomy" id="267128"/>
    <lineage>
        <taxon>Bacteria</taxon>
        <taxon>Pseudomonadati</taxon>
        <taxon>Pseudomonadota</taxon>
        <taxon>Alphaproteobacteria</taxon>
        <taxon>Sphingomonadales</taxon>
        <taxon>Sphingomonadaceae</taxon>
        <taxon>Sphingopyxis</taxon>
    </lineage>
</organism>
<accession>A0AA86L4Q5</accession>
<dbReference type="SUPFAM" id="SSF51556">
    <property type="entry name" value="Metallo-dependent hydrolases"/>
    <property type="match status" value="1"/>
</dbReference>
<dbReference type="InterPro" id="IPR013108">
    <property type="entry name" value="Amidohydro_3"/>
</dbReference>
<dbReference type="InterPro" id="IPR023100">
    <property type="entry name" value="D-aminoacylase_insert_dom_sf"/>
</dbReference>
<reference evidence="3 4" key="1">
    <citation type="journal article" date="2016" name="BMC Genomics">
        <title>Genomic analysis of the nitrate-respiring Sphingopyxis granuli (formerly Sphingomonas macrogoltabida) strain TFA.</title>
        <authorList>
            <person name="Garcia-Romero I."/>
            <person name="Perez-Pulido A.J."/>
            <person name="Gonzalez-Flores Y.E."/>
            <person name="Reyes-Ramirez F."/>
            <person name="Santero E."/>
            <person name="Floriano B."/>
        </authorList>
    </citation>
    <scope>NUCLEOTIDE SEQUENCE [LARGE SCALE GENOMIC DNA]</scope>
    <source>
        <strain evidence="3 4">TFA</strain>
    </source>
</reference>
<gene>
    <name evidence="3" type="ORF">SGRAN_4137</name>
</gene>
<feature type="signal peptide" evidence="1">
    <location>
        <begin position="1"/>
        <end position="25"/>
    </location>
</feature>
<dbReference type="AlphaFoldDB" id="A0AA86L4Q5"/>
<dbReference type="Gene3D" id="3.30.1490.130">
    <property type="entry name" value="D-aminoacylase. Domain 3"/>
    <property type="match status" value="1"/>
</dbReference>
<dbReference type="SUPFAM" id="SSF51338">
    <property type="entry name" value="Composite domain of metallo-dependent hydrolases"/>
    <property type="match status" value="1"/>
</dbReference>
<dbReference type="PANTHER" id="PTHR11647:SF1">
    <property type="entry name" value="COLLAPSIN RESPONSE MEDIATOR PROTEIN"/>
    <property type="match status" value="1"/>
</dbReference>